<dbReference type="AlphaFoldDB" id="W5TR84"/>
<evidence type="ECO:0000313" key="3">
    <source>
        <dbReference type="Proteomes" id="UP000019150"/>
    </source>
</evidence>
<dbReference type="Proteomes" id="UP000019150">
    <property type="component" value="Chromosome"/>
</dbReference>
<evidence type="ECO:0000313" key="2">
    <source>
        <dbReference type="EMBL" id="AHH21782.1"/>
    </source>
</evidence>
<dbReference type="eggNOG" id="ENOG5031ETN">
    <property type="taxonomic scope" value="Bacteria"/>
</dbReference>
<sequence>MRTAIFGLALLTTLAGTVAAAAGASAAAPVVQPDQGRAGLLLSHDETDALADGPIPALVTMVIPENRIGAGLKPDTQLYHDENGNVHASLRQVIQEAASHPDGSVAVFLDVPGSHGTRILDVYQQWH</sequence>
<keyword evidence="3" id="KW-1185">Reference proteome</keyword>
<dbReference type="EMBL" id="CP006850">
    <property type="protein sequence ID" value="AHH21782.1"/>
    <property type="molecule type" value="Genomic_DNA"/>
</dbReference>
<keyword evidence="1" id="KW-0732">Signal</keyword>
<dbReference type="HOGENOM" id="CLU_2012888_0_0_11"/>
<feature type="chain" id="PRO_5039594474" evidence="1">
    <location>
        <begin position="21"/>
        <end position="127"/>
    </location>
</feature>
<gene>
    <name evidence="2" type="ORF">NONO_c70210</name>
</gene>
<reference evidence="2 3" key="1">
    <citation type="journal article" date="2014" name="Appl. Environ. Microbiol.">
        <title>Insights into the Microbial Degradation of Rubber and Gutta-Percha by Analysis of the Complete Genome of Nocardia nova SH22a.</title>
        <authorList>
            <person name="Luo Q."/>
            <person name="Hiessl S."/>
            <person name="Poehlein A."/>
            <person name="Daniel R."/>
            <person name="Steinbuchel A."/>
        </authorList>
    </citation>
    <scope>NUCLEOTIDE SEQUENCE [LARGE SCALE GENOMIC DNA]</scope>
    <source>
        <strain evidence="2">SH22a</strain>
    </source>
</reference>
<proteinExistence type="predicted"/>
<dbReference type="RefSeq" id="WP_051494880.1">
    <property type="nucleotide sequence ID" value="NZ_CP006850.1"/>
</dbReference>
<organism evidence="2 3">
    <name type="scientific">Nocardia nova SH22a</name>
    <dbReference type="NCBI Taxonomy" id="1415166"/>
    <lineage>
        <taxon>Bacteria</taxon>
        <taxon>Bacillati</taxon>
        <taxon>Actinomycetota</taxon>
        <taxon>Actinomycetes</taxon>
        <taxon>Mycobacteriales</taxon>
        <taxon>Nocardiaceae</taxon>
        <taxon>Nocardia</taxon>
    </lineage>
</organism>
<protein>
    <submittedName>
        <fullName evidence="2">Uncharacterized protein</fullName>
    </submittedName>
</protein>
<name>W5TR84_9NOCA</name>
<dbReference type="STRING" id="1415166.NONO_c70210"/>
<evidence type="ECO:0000256" key="1">
    <source>
        <dbReference type="SAM" id="SignalP"/>
    </source>
</evidence>
<dbReference type="KEGG" id="nno:NONO_c70210"/>
<accession>W5TR84</accession>
<feature type="signal peptide" evidence="1">
    <location>
        <begin position="1"/>
        <end position="20"/>
    </location>
</feature>
<dbReference type="PATRIC" id="fig|1415166.3.peg.7207"/>